<dbReference type="Gene3D" id="2.160.10.10">
    <property type="entry name" value="Hexapeptide repeat proteins"/>
    <property type="match status" value="1"/>
</dbReference>
<proteinExistence type="inferred from homology"/>
<dbReference type="InterPro" id="IPR050179">
    <property type="entry name" value="Trans_hexapeptide_repeat"/>
</dbReference>
<dbReference type="AlphaFoldDB" id="A0A6M2BX59"/>
<evidence type="ECO:0008006" key="5">
    <source>
        <dbReference type="Google" id="ProtNLM"/>
    </source>
</evidence>
<dbReference type="InterPro" id="IPR011004">
    <property type="entry name" value="Trimer_LpxA-like_sf"/>
</dbReference>
<dbReference type="PANTHER" id="PTHR43300">
    <property type="entry name" value="ACETYLTRANSFERASE"/>
    <property type="match status" value="1"/>
</dbReference>
<evidence type="ECO:0000313" key="3">
    <source>
        <dbReference type="EMBL" id="NGY06964.1"/>
    </source>
</evidence>
<dbReference type="PANTHER" id="PTHR43300:SF7">
    <property type="entry name" value="UDP-N-ACETYLBACILLOSAMINE N-ACETYLTRANSFERASE"/>
    <property type="match status" value="1"/>
</dbReference>
<dbReference type="Proteomes" id="UP000472676">
    <property type="component" value="Unassembled WGS sequence"/>
</dbReference>
<keyword evidence="4" id="KW-1185">Reference proteome</keyword>
<dbReference type="Gene3D" id="3.40.50.20">
    <property type="match status" value="1"/>
</dbReference>
<name>A0A6M2BX59_9GAMM</name>
<gene>
    <name evidence="3" type="ORF">G7Y85_19490</name>
</gene>
<dbReference type="CDD" id="cd03360">
    <property type="entry name" value="LbH_AT_putative"/>
    <property type="match status" value="1"/>
</dbReference>
<dbReference type="EMBL" id="JAAMOW010000012">
    <property type="protein sequence ID" value="NGY06964.1"/>
    <property type="molecule type" value="Genomic_DNA"/>
</dbReference>
<evidence type="ECO:0000256" key="1">
    <source>
        <dbReference type="ARBA" id="ARBA00007274"/>
    </source>
</evidence>
<comment type="caution">
    <text evidence="3">The sequence shown here is derived from an EMBL/GenBank/DDBJ whole genome shotgun (WGS) entry which is preliminary data.</text>
</comment>
<accession>A0A6M2BX59</accession>
<dbReference type="InterPro" id="IPR020019">
    <property type="entry name" value="AcTrfase_PglD-like"/>
</dbReference>
<organism evidence="3 4">
    <name type="scientific">Solimonas terrae</name>
    <dbReference type="NCBI Taxonomy" id="1396819"/>
    <lineage>
        <taxon>Bacteria</taxon>
        <taxon>Pseudomonadati</taxon>
        <taxon>Pseudomonadota</taxon>
        <taxon>Gammaproteobacteria</taxon>
        <taxon>Nevskiales</taxon>
        <taxon>Nevskiaceae</taxon>
        <taxon>Solimonas</taxon>
    </lineage>
</organism>
<evidence type="ECO:0000256" key="2">
    <source>
        <dbReference type="PIRSR" id="PIRSR620019-2"/>
    </source>
</evidence>
<protein>
    <recommendedName>
        <fullName evidence="5">Acetyltransferase</fullName>
    </recommendedName>
</protein>
<comment type="similarity">
    <text evidence="1">Belongs to the transferase hexapeptide repeat family.</text>
</comment>
<reference evidence="3 4" key="1">
    <citation type="journal article" date="2014" name="Int. J. Syst. Evol. Microbiol.">
        <title>Solimonas terrae sp. nov., isolated from soil.</title>
        <authorList>
            <person name="Kim S.J."/>
            <person name="Moon J.Y."/>
            <person name="Weon H.Y."/>
            <person name="Ahn J.H."/>
            <person name="Chen W.M."/>
            <person name="Kwon S.W."/>
        </authorList>
    </citation>
    <scope>NUCLEOTIDE SEQUENCE [LARGE SCALE GENOMIC DNA]</scope>
    <source>
        <strain evidence="3 4">KIS83-12</strain>
    </source>
</reference>
<sequence length="215" mass="22408">MILVFGAGGVALEIAWLLDEMNPRDGSERVAAFVVSDSDWRPGEVIDGIPVTAEGQLQDLCGKQLVDVYIGIGDSAAKRRALTAAEKLPNRRYPPLIHPSVVMDRRPGKVTFGHGAIVYPGASLSTEVAIGNFVHINPRVAIAHHSRVGDFSTVCPGGIISGRVSLGSDCFVGAGAVVKDSLSIIDGCTIGAGATVIRSILAPGVYIGTPARPKT</sequence>
<feature type="binding site" evidence="2">
    <location>
        <position position="73"/>
    </location>
    <ligand>
        <name>substrate</name>
    </ligand>
</feature>
<dbReference type="RefSeq" id="WP_166261518.1">
    <property type="nucleotide sequence ID" value="NZ_JAAMOW010000012.1"/>
</dbReference>
<dbReference type="SUPFAM" id="SSF51161">
    <property type="entry name" value="Trimeric LpxA-like enzymes"/>
    <property type="match status" value="1"/>
</dbReference>
<evidence type="ECO:0000313" key="4">
    <source>
        <dbReference type="Proteomes" id="UP000472676"/>
    </source>
</evidence>